<dbReference type="Pfam" id="PF04077">
    <property type="entry name" value="DsrH"/>
    <property type="match status" value="1"/>
</dbReference>
<dbReference type="STRING" id="1110509.Mhar_1548"/>
<dbReference type="EMBL" id="CP003117">
    <property type="protein sequence ID" value="AET64909.1"/>
    <property type="molecule type" value="Genomic_DNA"/>
</dbReference>
<evidence type="ECO:0000313" key="2">
    <source>
        <dbReference type="Proteomes" id="UP000005877"/>
    </source>
</evidence>
<protein>
    <recommendedName>
        <fullName evidence="3">DsrH family protein</fullName>
    </recommendedName>
</protein>
<dbReference type="PATRIC" id="fig|1110509.7.peg.1722"/>
<keyword evidence="2" id="KW-1185">Reference proteome</keyword>
<dbReference type="SUPFAM" id="SSF75169">
    <property type="entry name" value="DsrEFH-like"/>
    <property type="match status" value="1"/>
</dbReference>
<dbReference type="GO" id="GO:0002143">
    <property type="term" value="P:tRNA wobble position uridine thiolation"/>
    <property type="evidence" value="ECO:0007669"/>
    <property type="project" value="InterPro"/>
</dbReference>
<dbReference type="Gene3D" id="3.40.1260.10">
    <property type="entry name" value="DsrEFH-like"/>
    <property type="match status" value="1"/>
</dbReference>
<dbReference type="KEGG" id="mhi:Mhar_1548"/>
<dbReference type="RefSeq" id="WP_014587093.1">
    <property type="nucleotide sequence ID" value="NC_017527.1"/>
</dbReference>
<dbReference type="AlphaFoldDB" id="G7WP68"/>
<evidence type="ECO:0008006" key="3">
    <source>
        <dbReference type="Google" id="ProtNLM"/>
    </source>
</evidence>
<sequence length="100" mass="11336">MVLRSADVFLLTKTPESDRSKLCMKLLARSERARLYLAGDGVYHLLEDKAVFPPSCEIFACLEDVAARGVVARKEVKVLEEFYNILVEDVMEATGRFFSF</sequence>
<organism evidence="1 2">
    <name type="scientific">Methanothrix harundinacea (strain 6Ac)</name>
    <name type="common">Methanosaeta harundinacea</name>
    <dbReference type="NCBI Taxonomy" id="1110509"/>
    <lineage>
        <taxon>Archaea</taxon>
        <taxon>Methanobacteriati</taxon>
        <taxon>Methanobacteriota</taxon>
        <taxon>Stenosarchaea group</taxon>
        <taxon>Methanomicrobia</taxon>
        <taxon>Methanotrichales</taxon>
        <taxon>Methanotrichaceae</taxon>
        <taxon>Methanothrix</taxon>
    </lineage>
</organism>
<dbReference type="HOGENOM" id="CLU_181976_0_0_2"/>
<accession>G7WP68</accession>
<dbReference type="InterPro" id="IPR027396">
    <property type="entry name" value="DsrEFH-like"/>
</dbReference>
<gene>
    <name evidence="1" type="ordered locus">Mhar_1548</name>
</gene>
<reference evidence="1 2" key="1">
    <citation type="journal article" date="2012" name="PLoS ONE">
        <title>The genome characteristics and predicted function of methyl-group oxidation pathway in the obligate aceticlastic methanogens, Methanosaeta spp.</title>
        <authorList>
            <person name="Zhu J."/>
            <person name="Zheng H."/>
            <person name="Ai G."/>
            <person name="Zhang G."/>
            <person name="Liu D."/>
            <person name="Liu X."/>
            <person name="Dong X."/>
        </authorList>
    </citation>
    <scope>NUCLEOTIDE SEQUENCE [LARGE SCALE GENOMIC DNA]</scope>
    <source>
        <strain evidence="1 2">6Ac</strain>
    </source>
</reference>
<proteinExistence type="predicted"/>
<dbReference type="GeneID" id="12510717"/>
<dbReference type="InterPro" id="IPR007215">
    <property type="entry name" value="Sulphur_relay_TusB/DsrH"/>
</dbReference>
<dbReference type="OrthoDB" id="131415at2157"/>
<name>G7WP68_METH6</name>
<dbReference type="Proteomes" id="UP000005877">
    <property type="component" value="Chromosome"/>
</dbReference>
<dbReference type="GO" id="GO:0005737">
    <property type="term" value="C:cytoplasm"/>
    <property type="evidence" value="ECO:0007669"/>
    <property type="project" value="InterPro"/>
</dbReference>
<evidence type="ECO:0000313" key="1">
    <source>
        <dbReference type="EMBL" id="AET64909.1"/>
    </source>
</evidence>